<gene>
    <name evidence="1" type="ORF">ABID52_000612</name>
</gene>
<organism evidence="1 2">
    <name type="scientific">Fictibacillus halophilus</name>
    <dbReference type="NCBI Taxonomy" id="1610490"/>
    <lineage>
        <taxon>Bacteria</taxon>
        <taxon>Bacillati</taxon>
        <taxon>Bacillota</taxon>
        <taxon>Bacilli</taxon>
        <taxon>Bacillales</taxon>
        <taxon>Fictibacillaceae</taxon>
        <taxon>Fictibacillus</taxon>
    </lineage>
</organism>
<dbReference type="Proteomes" id="UP001549097">
    <property type="component" value="Unassembled WGS sequence"/>
</dbReference>
<comment type="caution">
    <text evidence="1">The sequence shown here is derived from an EMBL/GenBank/DDBJ whole genome shotgun (WGS) entry which is preliminary data.</text>
</comment>
<keyword evidence="2" id="KW-1185">Reference proteome</keyword>
<sequence length="79" mass="9487">MEEKEKKKRVKAVVKSYLEQKYEYEFNILSYDVRGESGITNLKVVSKDLKVEFYVFYYEDDLIEDAYVENLKKATNQNE</sequence>
<evidence type="ECO:0000313" key="2">
    <source>
        <dbReference type="Proteomes" id="UP001549097"/>
    </source>
</evidence>
<evidence type="ECO:0000313" key="1">
    <source>
        <dbReference type="EMBL" id="MET3727031.1"/>
    </source>
</evidence>
<reference evidence="1 2" key="1">
    <citation type="submission" date="2024-06" db="EMBL/GenBank/DDBJ databases">
        <title>Genomic Encyclopedia of Type Strains, Phase IV (KMG-IV): sequencing the most valuable type-strain genomes for metagenomic binning, comparative biology and taxonomic classification.</title>
        <authorList>
            <person name="Goeker M."/>
        </authorList>
    </citation>
    <scope>NUCLEOTIDE SEQUENCE [LARGE SCALE GENOMIC DNA]</scope>
    <source>
        <strain evidence="1 2">DSM 100124</strain>
    </source>
</reference>
<accession>A0ABV2LEL3</accession>
<name>A0ABV2LEL3_9BACL</name>
<protein>
    <submittedName>
        <fullName evidence="1">Uncharacterized protein</fullName>
    </submittedName>
</protein>
<proteinExistence type="predicted"/>
<dbReference type="EMBL" id="JBEPMP010000001">
    <property type="protein sequence ID" value="MET3727031.1"/>
    <property type="molecule type" value="Genomic_DNA"/>
</dbReference>